<evidence type="ECO:0000313" key="2">
    <source>
        <dbReference type="EMBL" id="RPF52064.1"/>
    </source>
</evidence>
<sequence>MENNSTIWQQLAYLEQKVNQNHQQLQELNQKLDQLIEHQNESPKAAVDTIEYNFEQLKIETLEGTLNIGLTPHQDLPFEQLDLPEESDEEVLTPMEQQIHNQLLPYIRKDLPKLFNQYVDDQEIDIDSKQKIVLIQEIQDQLPKRIKEHTSNLQQNGRMIIDRDQVPALINHIKKEINQGVQIYLEKLKENHNES</sequence>
<dbReference type="InterPro" id="IPR019673">
    <property type="entry name" value="Spore_germination_GerPC"/>
</dbReference>
<protein>
    <submittedName>
        <fullName evidence="2">Spore germination protein PC</fullName>
    </submittedName>
</protein>
<dbReference type="Pfam" id="PF10737">
    <property type="entry name" value="GerPC"/>
    <property type="match status" value="1"/>
</dbReference>
<evidence type="ECO:0000313" key="3">
    <source>
        <dbReference type="Proteomes" id="UP000276443"/>
    </source>
</evidence>
<feature type="coiled-coil region" evidence="1">
    <location>
        <begin position="11"/>
        <end position="42"/>
    </location>
</feature>
<organism evidence="2 3">
    <name type="scientific">Aquisalibacillus elongatus</name>
    <dbReference type="NCBI Taxonomy" id="485577"/>
    <lineage>
        <taxon>Bacteria</taxon>
        <taxon>Bacillati</taxon>
        <taxon>Bacillota</taxon>
        <taxon>Bacilli</taxon>
        <taxon>Bacillales</taxon>
        <taxon>Bacillaceae</taxon>
        <taxon>Aquisalibacillus</taxon>
    </lineage>
</organism>
<comment type="caution">
    <text evidence="2">The sequence shown here is derived from an EMBL/GenBank/DDBJ whole genome shotgun (WGS) entry which is preliminary data.</text>
</comment>
<evidence type="ECO:0000256" key="1">
    <source>
        <dbReference type="SAM" id="Coils"/>
    </source>
</evidence>
<gene>
    <name evidence="2" type="ORF">EDC24_2054</name>
</gene>
<accession>A0A3N5B3T3</accession>
<dbReference type="AlphaFoldDB" id="A0A3N5B3T3"/>
<dbReference type="Proteomes" id="UP000276443">
    <property type="component" value="Unassembled WGS sequence"/>
</dbReference>
<keyword evidence="1" id="KW-0175">Coiled coil</keyword>
<dbReference type="OrthoDB" id="2991331at2"/>
<dbReference type="RefSeq" id="WP_124222178.1">
    <property type="nucleotide sequence ID" value="NZ_RKRF01000010.1"/>
</dbReference>
<dbReference type="EMBL" id="RKRF01000010">
    <property type="protein sequence ID" value="RPF52064.1"/>
    <property type="molecule type" value="Genomic_DNA"/>
</dbReference>
<reference evidence="2 3" key="1">
    <citation type="submission" date="2018-11" db="EMBL/GenBank/DDBJ databases">
        <title>Genomic Encyclopedia of Type Strains, Phase IV (KMG-IV): sequencing the most valuable type-strain genomes for metagenomic binning, comparative biology and taxonomic classification.</title>
        <authorList>
            <person name="Goeker M."/>
        </authorList>
    </citation>
    <scope>NUCLEOTIDE SEQUENCE [LARGE SCALE GENOMIC DNA]</scope>
    <source>
        <strain evidence="2 3">DSM 18090</strain>
    </source>
</reference>
<name>A0A3N5B3T3_9BACI</name>
<keyword evidence="3" id="KW-1185">Reference proteome</keyword>
<proteinExistence type="predicted"/>